<dbReference type="GO" id="GO:0008610">
    <property type="term" value="P:lipid biosynthetic process"/>
    <property type="evidence" value="ECO:0007669"/>
    <property type="project" value="UniProtKB-ARBA"/>
</dbReference>
<organism evidence="5 8">
    <name type="scientific">Mycobacterium noviomagense</name>
    <dbReference type="NCBI Taxonomy" id="459858"/>
    <lineage>
        <taxon>Bacteria</taxon>
        <taxon>Bacillati</taxon>
        <taxon>Actinomycetota</taxon>
        <taxon>Actinomycetes</taxon>
        <taxon>Mycobacteriales</taxon>
        <taxon>Mycobacteriaceae</taxon>
        <taxon>Mycobacterium</taxon>
    </lineage>
</organism>
<evidence type="ECO:0000256" key="2">
    <source>
        <dbReference type="ARBA" id="ARBA00022450"/>
    </source>
</evidence>
<dbReference type="Proteomes" id="UP000466894">
    <property type="component" value="Chromosome"/>
</dbReference>
<reference evidence="5 8" key="2">
    <citation type="journal article" date="2019" name="Emerg. Microbes Infect.">
        <title>Comprehensive subspecies identification of 175 nontuberculous mycobacteria species based on 7547 genomic profiles.</title>
        <authorList>
            <person name="Matsumoto Y."/>
            <person name="Kinjo T."/>
            <person name="Motooka D."/>
            <person name="Nabeya D."/>
            <person name="Jung N."/>
            <person name="Uechi K."/>
            <person name="Horii T."/>
            <person name="Iida T."/>
            <person name="Fujita J."/>
            <person name="Nakamura S."/>
        </authorList>
    </citation>
    <scope>NUCLEOTIDE SEQUENCE [LARGE SCALE GENOMIC DNA]</scope>
    <source>
        <strain evidence="5 8">JCM 16367</strain>
    </source>
</reference>
<feature type="domain" description="Polyketide synthase-like phosphopantetheine-binding" evidence="4">
    <location>
        <begin position="986"/>
        <end position="1052"/>
    </location>
</feature>
<comment type="cofactor">
    <cofactor evidence="1">
        <name>pantetheine 4'-phosphate</name>
        <dbReference type="ChEBI" id="CHEBI:47942"/>
    </cofactor>
</comment>
<gene>
    <name evidence="6" type="ORF">BST37_01320</name>
    <name evidence="5" type="ORF">MNVI_00730</name>
</gene>
<dbReference type="InterPro" id="IPR025110">
    <property type="entry name" value="AMP-bd_C"/>
</dbReference>
<dbReference type="RefSeq" id="WP_232070316.1">
    <property type="nucleotide sequence ID" value="NZ_AP022583.1"/>
</dbReference>
<reference evidence="6 7" key="1">
    <citation type="submission" date="2017-02" db="EMBL/GenBank/DDBJ databases">
        <title>The new phylogeny of genus Mycobacterium.</title>
        <authorList>
            <person name="Tortoli E."/>
            <person name="Trovato A."/>
            <person name="Cirillo D.M."/>
        </authorList>
    </citation>
    <scope>NUCLEOTIDE SEQUENCE [LARGE SCALE GENOMIC DNA]</scope>
    <source>
        <strain evidence="6 7">DSM 45145</strain>
    </source>
</reference>
<keyword evidence="7" id="KW-1185">Reference proteome</keyword>
<dbReference type="PROSITE" id="PS00455">
    <property type="entry name" value="AMP_BINDING"/>
    <property type="match status" value="1"/>
</dbReference>
<dbReference type="Gene3D" id="3.30.300.30">
    <property type="match status" value="1"/>
</dbReference>
<dbReference type="EMBL" id="AP022583">
    <property type="protein sequence ID" value="BBY04755.1"/>
    <property type="molecule type" value="Genomic_DNA"/>
</dbReference>
<dbReference type="GO" id="GO:0031177">
    <property type="term" value="F:phosphopantetheine binding"/>
    <property type="evidence" value="ECO:0007669"/>
    <property type="project" value="InterPro"/>
</dbReference>
<dbReference type="GO" id="GO:0003824">
    <property type="term" value="F:catalytic activity"/>
    <property type="evidence" value="ECO:0007669"/>
    <property type="project" value="InterPro"/>
</dbReference>
<evidence type="ECO:0000256" key="3">
    <source>
        <dbReference type="ARBA" id="ARBA00022553"/>
    </source>
</evidence>
<dbReference type="NCBIfam" id="TIGR01733">
    <property type="entry name" value="AA-adenyl-dom"/>
    <property type="match status" value="1"/>
</dbReference>
<dbReference type="EMBL" id="MVIC01000001">
    <property type="protein sequence ID" value="ORB18871.1"/>
    <property type="molecule type" value="Genomic_DNA"/>
</dbReference>
<dbReference type="GO" id="GO:0044550">
    <property type="term" value="P:secondary metabolite biosynthetic process"/>
    <property type="evidence" value="ECO:0007669"/>
    <property type="project" value="TreeGrafter"/>
</dbReference>
<keyword evidence="2" id="KW-0596">Phosphopantetheine</keyword>
<dbReference type="InterPro" id="IPR045851">
    <property type="entry name" value="AMP-bd_C_sf"/>
</dbReference>
<dbReference type="GO" id="GO:0005737">
    <property type="term" value="C:cytoplasm"/>
    <property type="evidence" value="ECO:0007669"/>
    <property type="project" value="TreeGrafter"/>
</dbReference>
<dbReference type="Gene3D" id="2.30.38.10">
    <property type="entry name" value="Luciferase, Domain 3"/>
    <property type="match status" value="1"/>
</dbReference>
<dbReference type="Gene3D" id="1.10.1200.10">
    <property type="entry name" value="ACP-like"/>
    <property type="match status" value="1"/>
</dbReference>
<dbReference type="GO" id="GO:0043041">
    <property type="term" value="P:amino acid activation for nonribosomal peptide biosynthetic process"/>
    <property type="evidence" value="ECO:0007669"/>
    <property type="project" value="TreeGrafter"/>
</dbReference>
<dbReference type="InterPro" id="IPR000873">
    <property type="entry name" value="AMP-dep_synth/lig_dom"/>
</dbReference>
<dbReference type="InterPro" id="IPR020806">
    <property type="entry name" value="PKS_PP-bd"/>
</dbReference>
<evidence type="ECO:0000313" key="6">
    <source>
        <dbReference type="EMBL" id="ORB18871.1"/>
    </source>
</evidence>
<dbReference type="Gene3D" id="3.30.559.10">
    <property type="entry name" value="Chloramphenicol acetyltransferase-like domain"/>
    <property type="match status" value="2"/>
</dbReference>
<proteinExistence type="predicted"/>
<dbReference type="Gene3D" id="3.30.559.30">
    <property type="entry name" value="Nonribosomal peptide synthetase, condensation domain"/>
    <property type="match status" value="2"/>
</dbReference>
<dbReference type="InterPro" id="IPR023213">
    <property type="entry name" value="CAT-like_dom_sf"/>
</dbReference>
<keyword evidence="3" id="KW-0597">Phosphoprotein</keyword>
<dbReference type="InterPro" id="IPR001242">
    <property type="entry name" value="Condensation_dom"/>
</dbReference>
<sequence length="1530" mass="164849">MTATHAQTGAAEIEDVLALSPLQQGFFSLATLAGDGVDLYTMQFVADIDGPLDVARLRRSAEAMLARHPNLRASFWDRDLPHPVQIVPAEVTLPWRECSADASEFETIAEAERLTNFDLAEGPLMRCLLLHTSAATGQGFRLILTVHHILMDAWSLSVFFRELIAVYQCGGDAGGLPSARPYRDYIGWLARQDVSATIQRWTDYVAPLRSATMLAETSHSRVGMAIPQRTALSLDRAATTRLTDWTREHGLTLNTALQFAWAVVLGRLTDRRDVAFGTVVSGRPQDLAGVETMVGLFINTVPVVVELGSQATVLEQCRTLQQQSAAMRDLGFVGLSQLQRATGRGALFDTLLVFENVAIGPTAETVVSDDGVRFRPVGAESLAHYPLTVVSCKPEDELMVMLEEVPEALPHLSVADHGERILSVLRQLPHAGGLGVDRLDVLLPTERARLAAPAVETPRAASTSVAAAFRRQADATPDAVALSSQDGALSYAELSDAAARLARVLARRGVGPEARVALAVPRSPTSVVAILAVLQAGAAYVPVDLDLPSNRIESILRQSAPRLTLTVSQSTPRISRYTHTGELLVLDDPAVAAEIADQDNGPPPERAHPDNAAYVIFTSGSTGEPKGVIGTHRALLSYFADHRERIYRPAAKALGRPLRIAHAWSLSFDASWQPLVGLLDGHAVHLFTSEEMRDAARLVDGIDRWAIDMIDTSPSMFAQLAAAGLLEAQAADRPGRPRLTVLALGGEAIAADDWTRLRALPHCAVYNCYGPTETTVEAVVADVADSPMVSIGTAVRGMRTYVLDSALRPVPDGAAGELYLAGNQLTRGYLRRAAATAAAFVADPYRTGERMYRTGDLVRRLPSGQLAYLGRGDDQVKVRGYRIEIAEVVAALSAHPDVASAAVVPVRTATGTRLIGFVTGRAGAAPDVSAVRAAAAQRLPAYMVPARIAAVDAMPLTPHGKLDTEALLAKADDAPESGAAPRTDTERMLAAVLTEVFDGAAPGVQQDLFELGMDSIVAISLANKTRHLGVTPRMVLANPTIELLAAAVDAGQCAPRAETSDDPDRFGEVTPLPIVSWMYEYGNFRRFVQAPLLALPPNIDGAQLESLMQAVLDRHDMLRARLEVLDGGYRLTTRRRGVVRAAEILTRVRGPVDDTLNAHAHAVIDRIDPFAGVMVQALWCDDLDGGCLLLVMHHLATDAVSWFVLMAGLAAGWEQLCNGETPALPGEHTTYREFARLLDQRGRHPEVAAQRDYWLAQLREPDPALGSRMPDPRRDTWSSLRLTTARSEPADTQLMLDKTASAGAATGVREFLLAALSMTLTSWRLRRGDPLADGVVVALEGHGREDELLENGAPGGAVDTSNTAGWFTTVFPVRLGYPGRPVDLDTARRDPAAARELVSAVAERIAAVPNNGLDYGLLRYQRRDPELAAAPHPQVQFNYVGRLDLSPQPQGAAPWTLVTDPARHAWLSRAPEPDLPLRYTFDVVPVVHPAPGGPQLVTSWRWSDQLTTEDEADQLAALWCDAVATLAGAL</sequence>
<dbReference type="Pfam" id="PF00668">
    <property type="entry name" value="Condensation"/>
    <property type="match status" value="2"/>
</dbReference>
<evidence type="ECO:0000259" key="4">
    <source>
        <dbReference type="SMART" id="SM00823"/>
    </source>
</evidence>
<dbReference type="FunFam" id="3.40.50.980:FF:000001">
    <property type="entry name" value="Non-ribosomal peptide synthetase"/>
    <property type="match status" value="1"/>
</dbReference>
<dbReference type="Pfam" id="PF00550">
    <property type="entry name" value="PP-binding"/>
    <property type="match status" value="1"/>
</dbReference>
<protein>
    <submittedName>
        <fullName evidence="6">Non-ribosomal peptide synthetase</fullName>
    </submittedName>
    <submittedName>
        <fullName evidence="5">Putative peptide synthetase MbtF</fullName>
    </submittedName>
</protein>
<dbReference type="PANTHER" id="PTHR45527">
    <property type="entry name" value="NONRIBOSOMAL PEPTIDE SYNTHETASE"/>
    <property type="match status" value="1"/>
</dbReference>
<evidence type="ECO:0000313" key="5">
    <source>
        <dbReference type="EMBL" id="BBY04755.1"/>
    </source>
</evidence>
<dbReference type="SUPFAM" id="SSF47336">
    <property type="entry name" value="ACP-like"/>
    <property type="match status" value="1"/>
</dbReference>
<dbReference type="SUPFAM" id="SSF56801">
    <property type="entry name" value="Acetyl-CoA synthetase-like"/>
    <property type="match status" value="1"/>
</dbReference>
<dbReference type="Pfam" id="PF13193">
    <property type="entry name" value="AMP-binding_C"/>
    <property type="match status" value="1"/>
</dbReference>
<dbReference type="Proteomes" id="UP000192374">
    <property type="component" value="Unassembled WGS sequence"/>
</dbReference>
<reference evidence="5" key="3">
    <citation type="submission" date="2020-02" db="EMBL/GenBank/DDBJ databases">
        <authorList>
            <person name="Matsumoto Y."/>
            <person name="Motooka D."/>
            <person name="Nakamura S."/>
        </authorList>
    </citation>
    <scope>NUCLEOTIDE SEQUENCE</scope>
    <source>
        <strain evidence="5">JCM 16367</strain>
    </source>
</reference>
<dbReference type="PANTHER" id="PTHR45527:SF1">
    <property type="entry name" value="FATTY ACID SYNTHASE"/>
    <property type="match status" value="1"/>
</dbReference>
<dbReference type="CDD" id="cd05930">
    <property type="entry name" value="A_NRPS"/>
    <property type="match status" value="1"/>
</dbReference>
<dbReference type="InterPro" id="IPR036736">
    <property type="entry name" value="ACP-like_sf"/>
</dbReference>
<dbReference type="InterPro" id="IPR020845">
    <property type="entry name" value="AMP-binding_CS"/>
</dbReference>
<evidence type="ECO:0000256" key="1">
    <source>
        <dbReference type="ARBA" id="ARBA00001957"/>
    </source>
</evidence>
<dbReference type="InterPro" id="IPR010071">
    <property type="entry name" value="AA_adenyl_dom"/>
</dbReference>
<dbReference type="UniPathway" id="UPA00011"/>
<dbReference type="SMART" id="SM00823">
    <property type="entry name" value="PKS_PP"/>
    <property type="match status" value="1"/>
</dbReference>
<dbReference type="Pfam" id="PF00501">
    <property type="entry name" value="AMP-binding"/>
    <property type="match status" value="1"/>
</dbReference>
<evidence type="ECO:0000313" key="8">
    <source>
        <dbReference type="Proteomes" id="UP000466894"/>
    </source>
</evidence>
<dbReference type="SUPFAM" id="SSF52777">
    <property type="entry name" value="CoA-dependent acyltransferases"/>
    <property type="match status" value="4"/>
</dbReference>
<dbReference type="Gene3D" id="3.40.50.980">
    <property type="match status" value="2"/>
</dbReference>
<dbReference type="KEGG" id="mnv:MNVI_00730"/>
<evidence type="ECO:0000313" key="7">
    <source>
        <dbReference type="Proteomes" id="UP000192374"/>
    </source>
</evidence>
<name>A0A7I7P7G2_9MYCO</name>
<dbReference type="InterPro" id="IPR009081">
    <property type="entry name" value="PP-bd_ACP"/>
</dbReference>
<accession>A0A7I7P7G2</accession>